<dbReference type="PANTHER" id="PTHR37299:SF4">
    <property type="entry name" value="TRANSCRIPTIONAL REGULATOR"/>
    <property type="match status" value="1"/>
</dbReference>
<dbReference type="Proteomes" id="UP001652432">
    <property type="component" value="Unassembled WGS sequence"/>
</dbReference>
<sequence length="152" mass="17714">MKLRMEVDPEAEEELVLYCREITPDIMKLQQILAKAVGRAGQIILYKENTEYYMETEKILFFETEGTQVLAHTETELFETHKKLYELEEVLGGSFLRISKSAIVNLNRIYAIQRSLTASSEIAFQGTHKRIYVSRAYYKALKEKLEEKRLGI</sequence>
<reference evidence="2 3" key="1">
    <citation type="journal article" date="2021" name="ISME Commun">
        <title>Automated analysis of genomic sequences facilitates high-throughput and comprehensive description of bacteria.</title>
        <authorList>
            <person name="Hitch T.C.A."/>
        </authorList>
    </citation>
    <scope>NUCLEOTIDE SEQUENCE [LARGE SCALE GENOMIC DNA]</scope>
    <source>
        <strain evidence="2 3">Sanger_18</strain>
    </source>
</reference>
<dbReference type="EMBL" id="JAOQKJ010000011">
    <property type="protein sequence ID" value="MCU6745396.1"/>
    <property type="molecule type" value="Genomic_DNA"/>
</dbReference>
<evidence type="ECO:0000313" key="3">
    <source>
        <dbReference type="Proteomes" id="UP001652432"/>
    </source>
</evidence>
<dbReference type="PROSITE" id="PS50930">
    <property type="entry name" value="HTH_LYTTR"/>
    <property type="match status" value="1"/>
</dbReference>
<dbReference type="InterPro" id="IPR046947">
    <property type="entry name" value="LytR-like"/>
</dbReference>
<accession>A0ABT2T553</accession>
<dbReference type="PANTHER" id="PTHR37299">
    <property type="entry name" value="TRANSCRIPTIONAL REGULATOR-RELATED"/>
    <property type="match status" value="1"/>
</dbReference>
<protein>
    <submittedName>
        <fullName evidence="2">LytTR family transcriptional regulator</fullName>
    </submittedName>
</protein>
<dbReference type="SMART" id="SM00850">
    <property type="entry name" value="LytTR"/>
    <property type="match status" value="1"/>
</dbReference>
<organism evidence="2 3">
    <name type="scientific">Suilimivivens aceti</name>
    <dbReference type="NCBI Taxonomy" id="2981774"/>
    <lineage>
        <taxon>Bacteria</taxon>
        <taxon>Bacillati</taxon>
        <taxon>Bacillota</taxon>
        <taxon>Clostridia</taxon>
        <taxon>Lachnospirales</taxon>
        <taxon>Lachnospiraceae</taxon>
        <taxon>Suilimivivens</taxon>
    </lineage>
</organism>
<name>A0ABT2T553_9FIRM</name>
<feature type="domain" description="HTH LytTR-type" evidence="1">
    <location>
        <begin position="43"/>
        <end position="147"/>
    </location>
</feature>
<evidence type="ECO:0000313" key="2">
    <source>
        <dbReference type="EMBL" id="MCU6745396.1"/>
    </source>
</evidence>
<gene>
    <name evidence="2" type="ORF">OCV77_13015</name>
</gene>
<dbReference type="Gene3D" id="2.40.50.1020">
    <property type="entry name" value="LytTr DNA-binding domain"/>
    <property type="match status" value="1"/>
</dbReference>
<comment type="caution">
    <text evidence="2">The sequence shown here is derived from an EMBL/GenBank/DDBJ whole genome shotgun (WGS) entry which is preliminary data.</text>
</comment>
<evidence type="ECO:0000259" key="1">
    <source>
        <dbReference type="PROSITE" id="PS50930"/>
    </source>
</evidence>
<proteinExistence type="predicted"/>
<keyword evidence="3" id="KW-1185">Reference proteome</keyword>
<dbReference type="Pfam" id="PF04397">
    <property type="entry name" value="LytTR"/>
    <property type="match status" value="1"/>
</dbReference>
<dbReference type="RefSeq" id="WP_262575439.1">
    <property type="nucleotide sequence ID" value="NZ_JAOQKJ010000011.1"/>
</dbReference>
<dbReference type="InterPro" id="IPR007492">
    <property type="entry name" value="LytTR_DNA-bd_dom"/>
</dbReference>